<dbReference type="EnsemblPlants" id="Kaladp0053s0306.1.v1.1">
    <property type="protein sequence ID" value="Kaladp0053s0306.1.v1.1"/>
    <property type="gene ID" value="Kaladp0053s0306.v1.1"/>
</dbReference>
<feature type="region of interest" description="Disordered" evidence="1">
    <location>
        <begin position="37"/>
        <end position="86"/>
    </location>
</feature>
<dbReference type="Proteomes" id="UP000594263">
    <property type="component" value="Unplaced"/>
</dbReference>
<evidence type="ECO:0000313" key="4">
    <source>
        <dbReference type="Proteomes" id="UP000594263"/>
    </source>
</evidence>
<dbReference type="Gramene" id="Kaladp0053s0306.1.v1.1">
    <property type="protein sequence ID" value="Kaladp0053s0306.1.v1.1"/>
    <property type="gene ID" value="Kaladp0053s0306.v1.1"/>
</dbReference>
<evidence type="ECO:0000256" key="1">
    <source>
        <dbReference type="SAM" id="MobiDB-lite"/>
    </source>
</evidence>
<feature type="signal peptide" evidence="2">
    <location>
        <begin position="1"/>
        <end position="18"/>
    </location>
</feature>
<feature type="chain" id="PRO_5029713232" evidence="2">
    <location>
        <begin position="19"/>
        <end position="133"/>
    </location>
</feature>
<accession>A0A7N0U3K4</accession>
<reference evidence="3" key="1">
    <citation type="submission" date="2021-01" db="UniProtKB">
        <authorList>
            <consortium name="EnsemblPlants"/>
        </authorList>
    </citation>
    <scope>IDENTIFICATION</scope>
</reference>
<organism evidence="3 4">
    <name type="scientific">Kalanchoe fedtschenkoi</name>
    <name type="common">Lavender scallops</name>
    <name type="synonym">South American air plant</name>
    <dbReference type="NCBI Taxonomy" id="63787"/>
    <lineage>
        <taxon>Eukaryota</taxon>
        <taxon>Viridiplantae</taxon>
        <taxon>Streptophyta</taxon>
        <taxon>Embryophyta</taxon>
        <taxon>Tracheophyta</taxon>
        <taxon>Spermatophyta</taxon>
        <taxon>Magnoliopsida</taxon>
        <taxon>eudicotyledons</taxon>
        <taxon>Gunneridae</taxon>
        <taxon>Pentapetalae</taxon>
        <taxon>Saxifragales</taxon>
        <taxon>Crassulaceae</taxon>
        <taxon>Kalanchoe</taxon>
    </lineage>
</organism>
<keyword evidence="4" id="KW-1185">Reference proteome</keyword>
<dbReference type="AlphaFoldDB" id="A0A7N0U3K4"/>
<protein>
    <submittedName>
        <fullName evidence="3">Uncharacterized protein</fullName>
    </submittedName>
</protein>
<evidence type="ECO:0000256" key="2">
    <source>
        <dbReference type="SAM" id="SignalP"/>
    </source>
</evidence>
<proteinExistence type="predicted"/>
<keyword evidence="2" id="KW-0732">Signal</keyword>
<name>A0A7N0U3K4_KALFE</name>
<evidence type="ECO:0000313" key="3">
    <source>
        <dbReference type="EnsemblPlants" id="Kaladp0053s0306.1.v1.1"/>
    </source>
</evidence>
<sequence>MAVGLWSTVISNSILTSAQQPCSPCSAQPQPYVPLPDYPLPNGQTHRHGHRSRVTSIRSDRPRVTIDPLNRLNSQTAKSSASRSDARCSRLANRSDLSPQLFSALPLGPHRVNLLIFVAICWQNSGIIAAVFF</sequence>